<comment type="caution">
    <text evidence="1">The sequence shown here is derived from an EMBL/GenBank/DDBJ whole genome shotgun (WGS) entry which is preliminary data.</text>
</comment>
<gene>
    <name evidence="1" type="ORF">CFP56_007829</name>
</gene>
<name>A0AAW0M5Y9_QUESU</name>
<dbReference type="EMBL" id="PKMF04000014">
    <property type="protein sequence ID" value="KAK7859263.1"/>
    <property type="molecule type" value="Genomic_DNA"/>
</dbReference>
<reference evidence="1" key="3">
    <citation type="submission" date="2023-07" db="EMBL/GenBank/DDBJ databases">
        <title>An improved reference 1 genome and first organelle genomes of Quercus suber.</title>
        <authorList>
            <consortium name="Genosuber Consortium"/>
            <person name="Usie A."/>
            <person name="Serra O."/>
            <person name="Barros P."/>
        </authorList>
    </citation>
    <scope>NUCLEOTIDE SEQUENCE</scope>
    <source>
        <strain evidence="1">HL8</strain>
        <tissue evidence="1">Leaves</tissue>
    </source>
</reference>
<sequence>MGREYWRKIIWFGEKHKLIADFKEDENKEDEADPTCMKGYKYLVKGEKKANVKLETTDHEVITIDMIWQCKGRLLSSTGVITIDMI</sequence>
<reference evidence="1" key="1">
    <citation type="submission" date="2017-12" db="EMBL/GenBank/DDBJ databases">
        <authorList>
            <person name="Barbosa P."/>
            <person name="Usie A."/>
            <person name="Ramos A.M."/>
        </authorList>
    </citation>
    <scope>NUCLEOTIDE SEQUENCE</scope>
    <source>
        <strain evidence="1">HL8</strain>
        <tissue evidence="1">Leaves</tissue>
    </source>
</reference>
<evidence type="ECO:0000313" key="1">
    <source>
        <dbReference type="EMBL" id="KAK7859263.1"/>
    </source>
</evidence>
<reference evidence="1" key="2">
    <citation type="journal article" date="2018" name="Sci. Data">
        <title>The draft genome sequence of cork oak.</title>
        <authorList>
            <person name="Ramos A.M."/>
            <person name="Usie A."/>
            <person name="Barbosa P."/>
            <person name="Barros P.M."/>
            <person name="Capote T."/>
            <person name="Chaves I."/>
            <person name="Simoes F."/>
            <person name="Abreu I."/>
            <person name="Carrasquinho I."/>
            <person name="Faro C."/>
            <person name="Guimaraes J.B."/>
            <person name="Mendonca D."/>
            <person name="Nobrega F."/>
            <person name="Rodrigues L."/>
            <person name="Saibo N.J.M."/>
            <person name="Varela M.C."/>
            <person name="Egas C."/>
            <person name="Matos J."/>
            <person name="Miguel C.M."/>
            <person name="Oliveira M.M."/>
            <person name="Ricardo C.P."/>
            <person name="Goncalves S."/>
        </authorList>
    </citation>
    <scope>NUCLEOTIDE SEQUENCE [LARGE SCALE GENOMIC DNA]</scope>
    <source>
        <strain evidence="1">HL8</strain>
    </source>
</reference>
<dbReference type="AlphaFoldDB" id="A0AAW0M5Y9"/>
<proteinExistence type="predicted"/>
<organism evidence="1">
    <name type="scientific">Quercus suber</name>
    <name type="common">Cork oak</name>
    <dbReference type="NCBI Taxonomy" id="58331"/>
    <lineage>
        <taxon>Eukaryota</taxon>
        <taxon>Viridiplantae</taxon>
        <taxon>Streptophyta</taxon>
        <taxon>Embryophyta</taxon>
        <taxon>Tracheophyta</taxon>
        <taxon>Spermatophyta</taxon>
        <taxon>Magnoliopsida</taxon>
        <taxon>eudicotyledons</taxon>
        <taxon>Gunneridae</taxon>
        <taxon>Pentapetalae</taxon>
        <taxon>rosids</taxon>
        <taxon>fabids</taxon>
        <taxon>Fagales</taxon>
        <taxon>Fagaceae</taxon>
        <taxon>Quercus</taxon>
    </lineage>
</organism>
<accession>A0AAW0M5Y9</accession>
<protein>
    <submittedName>
        <fullName evidence="1">Uncharacterized protein</fullName>
    </submittedName>
</protein>